<feature type="non-terminal residue" evidence="1">
    <location>
        <position position="1"/>
    </location>
</feature>
<name>A0ABN7W2Q5_GIGMA</name>
<gene>
    <name evidence="1" type="ORF">GMARGA_LOCUS25637</name>
</gene>
<organism evidence="1 2">
    <name type="scientific">Gigaspora margarita</name>
    <dbReference type="NCBI Taxonomy" id="4874"/>
    <lineage>
        <taxon>Eukaryota</taxon>
        <taxon>Fungi</taxon>
        <taxon>Fungi incertae sedis</taxon>
        <taxon>Mucoromycota</taxon>
        <taxon>Glomeromycotina</taxon>
        <taxon>Glomeromycetes</taxon>
        <taxon>Diversisporales</taxon>
        <taxon>Gigasporaceae</taxon>
        <taxon>Gigaspora</taxon>
    </lineage>
</organism>
<accession>A0ABN7W2Q5</accession>
<dbReference type="Proteomes" id="UP000789901">
    <property type="component" value="Unassembled WGS sequence"/>
</dbReference>
<evidence type="ECO:0000313" key="2">
    <source>
        <dbReference type="Proteomes" id="UP000789901"/>
    </source>
</evidence>
<sequence>EINAKWYEPLLEEVTEEEWEDVLEQTKSKSVPSMSGIIYPIIKKANRYAKELF</sequence>
<dbReference type="EMBL" id="CAJVQB010028635">
    <property type="protein sequence ID" value="CAG8812768.1"/>
    <property type="molecule type" value="Genomic_DNA"/>
</dbReference>
<evidence type="ECO:0000313" key="1">
    <source>
        <dbReference type="EMBL" id="CAG8812768.1"/>
    </source>
</evidence>
<protein>
    <submittedName>
        <fullName evidence="1">43477_t:CDS:1</fullName>
    </submittedName>
</protein>
<proteinExistence type="predicted"/>
<comment type="caution">
    <text evidence="1">The sequence shown here is derived from an EMBL/GenBank/DDBJ whole genome shotgun (WGS) entry which is preliminary data.</text>
</comment>
<reference evidence="1 2" key="1">
    <citation type="submission" date="2021-06" db="EMBL/GenBank/DDBJ databases">
        <authorList>
            <person name="Kallberg Y."/>
            <person name="Tangrot J."/>
            <person name="Rosling A."/>
        </authorList>
    </citation>
    <scope>NUCLEOTIDE SEQUENCE [LARGE SCALE GENOMIC DNA]</scope>
    <source>
        <strain evidence="1 2">120-4 pot B 10/14</strain>
    </source>
</reference>
<keyword evidence="2" id="KW-1185">Reference proteome</keyword>